<protein>
    <submittedName>
        <fullName evidence="2">Uncharacterized protein</fullName>
    </submittedName>
</protein>
<dbReference type="EMBL" id="JBHSJG010000018">
    <property type="protein sequence ID" value="MFC4987163.1"/>
    <property type="molecule type" value="Genomic_DNA"/>
</dbReference>
<keyword evidence="3" id="KW-1185">Reference proteome</keyword>
<dbReference type="AlphaFoldDB" id="A0ABD5QBS9"/>
<dbReference type="Proteomes" id="UP001595925">
    <property type="component" value="Unassembled WGS sequence"/>
</dbReference>
<accession>A0ABD5QBS9</accession>
<keyword evidence="1" id="KW-0175">Coiled coil</keyword>
<name>A0ABD5QBS9_9EURY</name>
<feature type="coiled-coil region" evidence="1">
    <location>
        <begin position="70"/>
        <end position="104"/>
    </location>
</feature>
<organism evidence="2 3">
    <name type="scientific">Saliphagus infecundisoli</name>
    <dbReference type="NCBI Taxonomy" id="1849069"/>
    <lineage>
        <taxon>Archaea</taxon>
        <taxon>Methanobacteriati</taxon>
        <taxon>Methanobacteriota</taxon>
        <taxon>Stenosarchaea group</taxon>
        <taxon>Halobacteria</taxon>
        <taxon>Halobacteriales</taxon>
        <taxon>Natrialbaceae</taxon>
        <taxon>Saliphagus</taxon>
    </lineage>
</organism>
<proteinExistence type="predicted"/>
<evidence type="ECO:0000256" key="1">
    <source>
        <dbReference type="SAM" id="Coils"/>
    </source>
</evidence>
<sequence length="213" mass="24478">MGETNPDRMIRLYFGQPGDQRPTKEEVSKFITNEMGLVRGDDKEPQWSKGIGELIQRGMEAEQGLLDSVNHDERERLQELEDKVDNYRAQVQRLKTQLDRQRGEESHLDAADRVHRIEASILEVLCQNEAVGQHAGPRGMNYIELYDIARKTGYEFNTVLQYARTLSRPEGGGHVQLDDYDEKAKATSRDAFETYCEATNIDPDHIRRQNGEL</sequence>
<comment type="caution">
    <text evidence="2">The sequence shown here is derived from an EMBL/GenBank/DDBJ whole genome shotgun (WGS) entry which is preliminary data.</text>
</comment>
<gene>
    <name evidence="2" type="ORF">ACFPFO_05165</name>
</gene>
<reference evidence="2 3" key="1">
    <citation type="journal article" date="2019" name="Int. J. Syst. Evol. Microbiol.">
        <title>The Global Catalogue of Microorganisms (GCM) 10K type strain sequencing project: providing services to taxonomists for standard genome sequencing and annotation.</title>
        <authorList>
            <consortium name="The Broad Institute Genomics Platform"/>
            <consortium name="The Broad Institute Genome Sequencing Center for Infectious Disease"/>
            <person name="Wu L."/>
            <person name="Ma J."/>
        </authorList>
    </citation>
    <scope>NUCLEOTIDE SEQUENCE [LARGE SCALE GENOMIC DNA]</scope>
    <source>
        <strain evidence="2 3">CGMCC 1.15824</strain>
    </source>
</reference>
<evidence type="ECO:0000313" key="2">
    <source>
        <dbReference type="EMBL" id="MFC4987163.1"/>
    </source>
</evidence>
<evidence type="ECO:0000313" key="3">
    <source>
        <dbReference type="Proteomes" id="UP001595925"/>
    </source>
</evidence>
<dbReference type="RefSeq" id="WP_224828536.1">
    <property type="nucleotide sequence ID" value="NZ_JAIVEF010000007.1"/>
</dbReference>